<dbReference type="PRINTS" id="PR00260">
    <property type="entry name" value="CHEMTRNSDUCR"/>
</dbReference>
<evidence type="ECO:0000256" key="10">
    <source>
        <dbReference type="SAM" id="MobiDB-lite"/>
    </source>
</evidence>
<dbReference type="SMART" id="SM00283">
    <property type="entry name" value="MA"/>
    <property type="match status" value="1"/>
</dbReference>
<feature type="compositionally biased region" description="Basic and acidic residues" evidence="10">
    <location>
        <begin position="575"/>
        <end position="594"/>
    </location>
</feature>
<name>A0ABW5T3U2_9BACI</name>
<evidence type="ECO:0000256" key="7">
    <source>
        <dbReference type="ARBA" id="ARBA00023224"/>
    </source>
</evidence>
<dbReference type="InterPro" id="IPR033480">
    <property type="entry name" value="sCache_2"/>
</dbReference>
<comment type="subcellular location">
    <subcellularLocation>
        <location evidence="1">Cell inner membrane</location>
        <topology evidence="1">Multi-pass membrane protein</topology>
    </subcellularLocation>
</comment>
<dbReference type="InterPro" id="IPR003660">
    <property type="entry name" value="HAMP_dom"/>
</dbReference>
<dbReference type="EMBL" id="JBHUML010000005">
    <property type="protein sequence ID" value="MFD2706686.1"/>
    <property type="molecule type" value="Genomic_DNA"/>
</dbReference>
<evidence type="ECO:0000313" key="15">
    <source>
        <dbReference type="EMBL" id="MFD2706686.1"/>
    </source>
</evidence>
<dbReference type="Pfam" id="PF00015">
    <property type="entry name" value="MCPsignal"/>
    <property type="match status" value="1"/>
</dbReference>
<accession>A0ABW5T3U2</accession>
<feature type="region of interest" description="Disordered" evidence="10">
    <location>
        <begin position="569"/>
        <end position="594"/>
    </location>
</feature>
<feature type="region of interest" description="Disordered" evidence="10">
    <location>
        <begin position="340"/>
        <end position="360"/>
    </location>
</feature>
<dbReference type="Gene3D" id="3.30.450.20">
    <property type="entry name" value="PAS domain"/>
    <property type="match status" value="1"/>
</dbReference>
<evidence type="ECO:0000256" key="1">
    <source>
        <dbReference type="ARBA" id="ARBA00004429"/>
    </source>
</evidence>
<protein>
    <submittedName>
        <fullName evidence="15">Methyl-accepting chemotaxis protein</fullName>
    </submittedName>
</protein>
<feature type="transmembrane region" description="Helical" evidence="11">
    <location>
        <begin position="7"/>
        <end position="27"/>
    </location>
</feature>
<proteinExistence type="inferred from homology"/>
<evidence type="ECO:0000256" key="5">
    <source>
        <dbReference type="ARBA" id="ARBA00022989"/>
    </source>
</evidence>
<evidence type="ECO:0000259" key="14">
    <source>
        <dbReference type="PROSITE" id="PS50885"/>
    </source>
</evidence>
<dbReference type="InterPro" id="IPR004090">
    <property type="entry name" value="Chemotax_Me-accpt_rcpt"/>
</dbReference>
<organism evidence="15 16">
    <name type="scientific">Salibacterium lacus</name>
    <dbReference type="NCBI Taxonomy" id="1898109"/>
    <lineage>
        <taxon>Bacteria</taxon>
        <taxon>Bacillati</taxon>
        <taxon>Bacillota</taxon>
        <taxon>Bacilli</taxon>
        <taxon>Bacillales</taxon>
        <taxon>Bacillaceae</taxon>
    </lineage>
</organism>
<dbReference type="CDD" id="cd06225">
    <property type="entry name" value="HAMP"/>
    <property type="match status" value="1"/>
</dbReference>
<comment type="similarity">
    <text evidence="8">Belongs to the methyl-accepting chemotaxis (MCP) protein family.</text>
</comment>
<sequence length="594" mass="64764">MSLKAKLLVYCLSLLVIPVAVLGWISYDTAKSELNAASEVSLENYVGMAAEMTDRMQEAAADGSMSEEQAREQVKESLLGPSEGDGERTVTGDIDLGPNGYFYIMDSEGTLLAHPNQEGDNIWDSQSDNGTYFIQETVEKAQNGGGFVNYEWPLPNNEDVSEPKIIYAEYDQEWDWVIAAGSYMMDYNEGASNVLSIMLFTLAGALVIGAVIVYFFARRISRPVEQLNEEVQKVASGDLSDRDLSIHRKDEIGSLAAQVDHMKASLRSIIGSVNDSAQQVSAMSEELNATTDENAKAAEMMSQSVQEVNDQSYRQTAAAEESNQAMEEINTTVSDMRGRVDQAKSSTATAKGKTETGKEKISTLTTEVGELQQLTTRTNSEIQELEQKSGQITDIVSLITDISEQTNLLALNAAIEAARAGESGKGFAVVAEEVRKLAERSSASASDINRLIQEIQETVKRSAAAMNENHDKAANCNERAQQTDATFDEIEEAVTSIASDVDAINHALGAIEEQTEASSSQIGDMQEISRQNAENVEQVASGIEEQNASMEEISASADNLSHVAESMQESIAAFRMEEQNRDRNQKNQSEKPEN</sequence>
<comment type="caution">
    <text evidence="15">The sequence shown here is derived from an EMBL/GenBank/DDBJ whole genome shotgun (WGS) entry which is preliminary data.</text>
</comment>
<dbReference type="SUPFAM" id="SSF58104">
    <property type="entry name" value="Methyl-accepting chemotaxis protein (MCP) signaling domain"/>
    <property type="match status" value="1"/>
</dbReference>
<feature type="transmembrane region" description="Helical" evidence="11">
    <location>
        <begin position="194"/>
        <end position="217"/>
    </location>
</feature>
<keyword evidence="2" id="KW-1003">Cell membrane</keyword>
<dbReference type="PROSITE" id="PS50192">
    <property type="entry name" value="T_SNARE"/>
    <property type="match status" value="1"/>
</dbReference>
<evidence type="ECO:0000256" key="4">
    <source>
        <dbReference type="ARBA" id="ARBA00022692"/>
    </source>
</evidence>
<keyword evidence="16" id="KW-1185">Reference proteome</keyword>
<feature type="domain" description="T-SNARE coiled-coil homology" evidence="13">
    <location>
        <begin position="288"/>
        <end position="350"/>
    </location>
</feature>
<evidence type="ECO:0000259" key="13">
    <source>
        <dbReference type="PROSITE" id="PS50192"/>
    </source>
</evidence>
<evidence type="ECO:0000256" key="9">
    <source>
        <dbReference type="PROSITE-ProRule" id="PRU00284"/>
    </source>
</evidence>
<dbReference type="PANTHER" id="PTHR32089:SF114">
    <property type="entry name" value="METHYL-ACCEPTING CHEMOTAXIS PROTEIN MCPB"/>
    <property type="match status" value="1"/>
</dbReference>
<dbReference type="Gene3D" id="6.10.340.10">
    <property type="match status" value="1"/>
</dbReference>
<reference evidence="16" key="1">
    <citation type="journal article" date="2019" name="Int. J. Syst. Evol. Microbiol.">
        <title>The Global Catalogue of Microorganisms (GCM) 10K type strain sequencing project: providing services to taxonomists for standard genome sequencing and annotation.</title>
        <authorList>
            <consortium name="The Broad Institute Genomics Platform"/>
            <consortium name="The Broad Institute Genome Sequencing Center for Infectious Disease"/>
            <person name="Wu L."/>
            <person name="Ma J."/>
        </authorList>
    </citation>
    <scope>NUCLEOTIDE SEQUENCE [LARGE SCALE GENOMIC DNA]</scope>
    <source>
        <strain evidence="16">KCTC 33792</strain>
    </source>
</reference>
<evidence type="ECO:0000256" key="2">
    <source>
        <dbReference type="ARBA" id="ARBA00022475"/>
    </source>
</evidence>
<keyword evidence="4 11" id="KW-0812">Transmembrane</keyword>
<dbReference type="Proteomes" id="UP001597520">
    <property type="component" value="Unassembled WGS sequence"/>
</dbReference>
<dbReference type="Pfam" id="PF00672">
    <property type="entry name" value="HAMP"/>
    <property type="match status" value="1"/>
</dbReference>
<dbReference type="PROSITE" id="PS50885">
    <property type="entry name" value="HAMP"/>
    <property type="match status" value="1"/>
</dbReference>
<keyword evidence="6 11" id="KW-0472">Membrane</keyword>
<dbReference type="InterPro" id="IPR000727">
    <property type="entry name" value="T_SNARE_dom"/>
</dbReference>
<dbReference type="CDD" id="cd12912">
    <property type="entry name" value="PDC2_MCP_like"/>
    <property type="match status" value="1"/>
</dbReference>
<keyword evidence="7 9" id="KW-0807">Transducer</keyword>
<feature type="domain" description="HAMP" evidence="14">
    <location>
        <begin position="218"/>
        <end position="271"/>
    </location>
</feature>
<feature type="domain" description="Methyl-accepting transducer" evidence="12">
    <location>
        <begin position="290"/>
        <end position="547"/>
    </location>
</feature>
<evidence type="ECO:0000256" key="11">
    <source>
        <dbReference type="SAM" id="Phobius"/>
    </source>
</evidence>
<dbReference type="InterPro" id="IPR004089">
    <property type="entry name" value="MCPsignal_dom"/>
</dbReference>
<evidence type="ECO:0000313" key="16">
    <source>
        <dbReference type="Proteomes" id="UP001597520"/>
    </source>
</evidence>
<dbReference type="PROSITE" id="PS50111">
    <property type="entry name" value="CHEMOTAXIS_TRANSDUC_2"/>
    <property type="match status" value="1"/>
</dbReference>
<dbReference type="RefSeq" id="WP_380713987.1">
    <property type="nucleotide sequence ID" value="NZ_JBHUML010000005.1"/>
</dbReference>
<dbReference type="SMART" id="SM01049">
    <property type="entry name" value="Cache_2"/>
    <property type="match status" value="1"/>
</dbReference>
<evidence type="ECO:0000256" key="3">
    <source>
        <dbReference type="ARBA" id="ARBA00022519"/>
    </source>
</evidence>
<dbReference type="Gene3D" id="1.10.287.950">
    <property type="entry name" value="Methyl-accepting chemotaxis protein"/>
    <property type="match status" value="1"/>
</dbReference>
<dbReference type="Pfam" id="PF17200">
    <property type="entry name" value="sCache_2"/>
    <property type="match status" value="1"/>
</dbReference>
<evidence type="ECO:0000256" key="8">
    <source>
        <dbReference type="ARBA" id="ARBA00029447"/>
    </source>
</evidence>
<dbReference type="SMART" id="SM00304">
    <property type="entry name" value="HAMP"/>
    <property type="match status" value="1"/>
</dbReference>
<dbReference type="PANTHER" id="PTHR32089">
    <property type="entry name" value="METHYL-ACCEPTING CHEMOTAXIS PROTEIN MCPB"/>
    <property type="match status" value="1"/>
</dbReference>
<evidence type="ECO:0000259" key="12">
    <source>
        <dbReference type="PROSITE" id="PS50111"/>
    </source>
</evidence>
<gene>
    <name evidence="15" type="ORF">ACFSUB_14565</name>
</gene>
<evidence type="ECO:0000256" key="6">
    <source>
        <dbReference type="ARBA" id="ARBA00023136"/>
    </source>
</evidence>
<keyword evidence="3" id="KW-0997">Cell inner membrane</keyword>
<feature type="region of interest" description="Disordered" evidence="10">
    <location>
        <begin position="57"/>
        <end position="91"/>
    </location>
</feature>
<keyword evidence="5 11" id="KW-1133">Transmembrane helix</keyword>